<protein>
    <recommendedName>
        <fullName evidence="7">C2H2-type domain-containing protein</fullName>
    </recommendedName>
</protein>
<keyword evidence="1" id="KW-0479">Metal-binding</keyword>
<gene>
    <name evidence="8" type="ORF">K452DRAFT_235550</name>
</gene>
<evidence type="ECO:0000256" key="2">
    <source>
        <dbReference type="ARBA" id="ARBA00022737"/>
    </source>
</evidence>
<dbReference type="GO" id="GO:0000978">
    <property type="term" value="F:RNA polymerase II cis-regulatory region sequence-specific DNA binding"/>
    <property type="evidence" value="ECO:0007669"/>
    <property type="project" value="TreeGrafter"/>
</dbReference>
<keyword evidence="2" id="KW-0677">Repeat</keyword>
<dbReference type="Gene3D" id="3.30.160.60">
    <property type="entry name" value="Classic Zinc Finger"/>
    <property type="match status" value="4"/>
</dbReference>
<dbReference type="SMART" id="SM00355">
    <property type="entry name" value="ZnF_C2H2"/>
    <property type="match status" value="4"/>
</dbReference>
<dbReference type="InterPro" id="IPR013087">
    <property type="entry name" value="Znf_C2H2_type"/>
</dbReference>
<sequence length="470" mass="51301">MELGTILNTKMPGRVLAGRPMSYEMQPSMQQQHYAPSPYQNGAIKSETNSERGVSPHPSDYQSRYAQPAPPPLQAYQTMPAMSNGMRYPSPSAMQAPMSMMNQQYLPNPPPEHAYPPQVQPDQQSQQQVGGRPASDTGPPKAFACSTCGKGFARRSDLARHERIHSGVRPHVCDFPNCGKQFIQRSALTVHQRVHTGEKPHMCERCGKPFSDSSSLARHRRIHSGKRPYKCPYADCQKTFTRRTTLTRHQNHHTGTVEEAAAATAAALASRASAAPARSVRSDADDYSETASPLPTPSPNNRPLSLSPAAGMPVVPAMHRQVSDFAYMGGVNMPAHLRPEMQQPSPRSSPSLTSQSYTPVAPPRPTITSHPSAYGPPSVLEPPANSHQQQPGSAPHSPHMSGMGWQSPAQQNMPSPGPADSYTYPEPHYGASAPNMYYANPNIRRPNSTEPDGYDPRQRMDGGMWAPPVQ</sequence>
<evidence type="ECO:0000256" key="1">
    <source>
        <dbReference type="ARBA" id="ARBA00022723"/>
    </source>
</evidence>
<dbReference type="GO" id="GO:0005667">
    <property type="term" value="C:transcription regulator complex"/>
    <property type="evidence" value="ECO:0007669"/>
    <property type="project" value="TreeGrafter"/>
</dbReference>
<organism evidence="8 9">
    <name type="scientific">Aplosporella prunicola CBS 121167</name>
    <dbReference type="NCBI Taxonomy" id="1176127"/>
    <lineage>
        <taxon>Eukaryota</taxon>
        <taxon>Fungi</taxon>
        <taxon>Dikarya</taxon>
        <taxon>Ascomycota</taxon>
        <taxon>Pezizomycotina</taxon>
        <taxon>Dothideomycetes</taxon>
        <taxon>Dothideomycetes incertae sedis</taxon>
        <taxon>Botryosphaeriales</taxon>
        <taxon>Aplosporellaceae</taxon>
        <taxon>Aplosporella</taxon>
    </lineage>
</organism>
<feature type="region of interest" description="Disordered" evidence="6">
    <location>
        <begin position="272"/>
        <end position="307"/>
    </location>
</feature>
<feature type="domain" description="C2H2-type" evidence="7">
    <location>
        <begin position="171"/>
        <end position="200"/>
    </location>
</feature>
<accession>A0A6A6B1B0</accession>
<evidence type="ECO:0000256" key="3">
    <source>
        <dbReference type="ARBA" id="ARBA00022771"/>
    </source>
</evidence>
<name>A0A6A6B1B0_9PEZI</name>
<dbReference type="GO" id="GO:0008270">
    <property type="term" value="F:zinc ion binding"/>
    <property type="evidence" value="ECO:0007669"/>
    <property type="project" value="UniProtKB-KW"/>
</dbReference>
<dbReference type="InterPro" id="IPR036236">
    <property type="entry name" value="Znf_C2H2_sf"/>
</dbReference>
<evidence type="ECO:0000259" key="7">
    <source>
        <dbReference type="PROSITE" id="PS50157"/>
    </source>
</evidence>
<proteinExistence type="predicted"/>
<feature type="compositionally biased region" description="Low complexity" evidence="6">
    <location>
        <begin position="116"/>
        <end position="128"/>
    </location>
</feature>
<feature type="region of interest" description="Disordered" evidence="6">
    <location>
        <begin position="102"/>
        <end position="141"/>
    </location>
</feature>
<dbReference type="FunFam" id="3.30.160.60:FF:000690">
    <property type="entry name" value="Zinc finger protein 354C"/>
    <property type="match status" value="1"/>
</dbReference>
<dbReference type="PROSITE" id="PS50157">
    <property type="entry name" value="ZINC_FINGER_C2H2_2"/>
    <property type="match status" value="4"/>
</dbReference>
<dbReference type="FunFam" id="3.30.160.60:FF:000925">
    <property type="entry name" value="Zinc finger protein 668"/>
    <property type="match status" value="1"/>
</dbReference>
<dbReference type="Pfam" id="PF00096">
    <property type="entry name" value="zf-C2H2"/>
    <property type="match status" value="4"/>
</dbReference>
<dbReference type="Proteomes" id="UP000799438">
    <property type="component" value="Unassembled WGS sequence"/>
</dbReference>
<dbReference type="AlphaFoldDB" id="A0A6A6B1B0"/>
<dbReference type="GeneID" id="54294941"/>
<keyword evidence="4" id="KW-0862">Zinc</keyword>
<dbReference type="PANTHER" id="PTHR14003">
    <property type="entry name" value="TRANSCRIPTIONAL REPRESSOR PROTEIN YY"/>
    <property type="match status" value="1"/>
</dbReference>
<reference evidence="8" key="1">
    <citation type="journal article" date="2020" name="Stud. Mycol.">
        <title>101 Dothideomycetes genomes: a test case for predicting lifestyles and emergence of pathogens.</title>
        <authorList>
            <person name="Haridas S."/>
            <person name="Albert R."/>
            <person name="Binder M."/>
            <person name="Bloem J."/>
            <person name="Labutti K."/>
            <person name="Salamov A."/>
            <person name="Andreopoulos B."/>
            <person name="Baker S."/>
            <person name="Barry K."/>
            <person name="Bills G."/>
            <person name="Bluhm B."/>
            <person name="Cannon C."/>
            <person name="Castanera R."/>
            <person name="Culley D."/>
            <person name="Daum C."/>
            <person name="Ezra D."/>
            <person name="Gonzalez J."/>
            <person name="Henrissat B."/>
            <person name="Kuo A."/>
            <person name="Liang C."/>
            <person name="Lipzen A."/>
            <person name="Lutzoni F."/>
            <person name="Magnuson J."/>
            <person name="Mondo S."/>
            <person name="Nolan M."/>
            <person name="Ohm R."/>
            <person name="Pangilinan J."/>
            <person name="Park H.-J."/>
            <person name="Ramirez L."/>
            <person name="Alfaro M."/>
            <person name="Sun H."/>
            <person name="Tritt A."/>
            <person name="Yoshinaga Y."/>
            <person name="Zwiers L.-H."/>
            <person name="Turgeon B."/>
            <person name="Goodwin S."/>
            <person name="Spatafora J."/>
            <person name="Crous P."/>
            <person name="Grigoriev I."/>
        </authorList>
    </citation>
    <scope>NUCLEOTIDE SEQUENCE</scope>
    <source>
        <strain evidence="8">CBS 121167</strain>
    </source>
</reference>
<dbReference type="GO" id="GO:0000981">
    <property type="term" value="F:DNA-binding transcription factor activity, RNA polymerase II-specific"/>
    <property type="evidence" value="ECO:0007669"/>
    <property type="project" value="UniProtKB-ARBA"/>
</dbReference>
<dbReference type="GO" id="GO:0000785">
    <property type="term" value="C:chromatin"/>
    <property type="evidence" value="ECO:0007669"/>
    <property type="project" value="TreeGrafter"/>
</dbReference>
<dbReference type="OrthoDB" id="3437960at2759"/>
<evidence type="ECO:0000256" key="4">
    <source>
        <dbReference type="ARBA" id="ARBA00022833"/>
    </source>
</evidence>
<evidence type="ECO:0000256" key="5">
    <source>
        <dbReference type="PROSITE-ProRule" id="PRU00042"/>
    </source>
</evidence>
<dbReference type="SUPFAM" id="SSF57667">
    <property type="entry name" value="beta-beta-alpha zinc fingers"/>
    <property type="match status" value="2"/>
</dbReference>
<feature type="domain" description="C2H2-type" evidence="7">
    <location>
        <begin position="201"/>
        <end position="228"/>
    </location>
</feature>
<dbReference type="FunFam" id="3.30.160.60:FF:000125">
    <property type="entry name" value="Putative zinc finger protein 143"/>
    <property type="match status" value="1"/>
</dbReference>
<feature type="domain" description="C2H2-type" evidence="7">
    <location>
        <begin position="229"/>
        <end position="258"/>
    </location>
</feature>
<keyword evidence="9" id="KW-1185">Reference proteome</keyword>
<feature type="region of interest" description="Disordered" evidence="6">
    <location>
        <begin position="336"/>
        <end position="470"/>
    </location>
</feature>
<evidence type="ECO:0000256" key="6">
    <source>
        <dbReference type="SAM" id="MobiDB-lite"/>
    </source>
</evidence>
<feature type="domain" description="C2H2-type" evidence="7">
    <location>
        <begin position="143"/>
        <end position="170"/>
    </location>
</feature>
<dbReference type="PROSITE" id="PS00028">
    <property type="entry name" value="ZINC_FINGER_C2H2_1"/>
    <property type="match status" value="4"/>
</dbReference>
<feature type="region of interest" description="Disordered" evidence="6">
    <location>
        <begin position="22"/>
        <end position="69"/>
    </location>
</feature>
<keyword evidence="3 5" id="KW-0863">Zinc-finger</keyword>
<evidence type="ECO:0000313" key="9">
    <source>
        <dbReference type="Proteomes" id="UP000799438"/>
    </source>
</evidence>
<feature type="compositionally biased region" description="Low complexity" evidence="6">
    <location>
        <begin position="342"/>
        <end position="356"/>
    </location>
</feature>
<feature type="compositionally biased region" description="Polar residues" evidence="6">
    <location>
        <begin position="25"/>
        <end position="40"/>
    </location>
</feature>
<dbReference type="EMBL" id="ML995501">
    <property type="protein sequence ID" value="KAF2137606.1"/>
    <property type="molecule type" value="Genomic_DNA"/>
</dbReference>
<dbReference type="RefSeq" id="XP_033393321.1">
    <property type="nucleotide sequence ID" value="XM_033537445.1"/>
</dbReference>
<dbReference type="PANTHER" id="PTHR14003:SF20">
    <property type="entry name" value="FINGER DOMAIN PROTEIN, PUTATIVE (AFU_ORTHOLOGUE AFUA_4G10380)-RELATED"/>
    <property type="match status" value="1"/>
</dbReference>
<evidence type="ECO:0000313" key="8">
    <source>
        <dbReference type="EMBL" id="KAF2137606.1"/>
    </source>
</evidence>